<dbReference type="EMBL" id="JTDK01000018">
    <property type="protein sequence ID" value="KHK95919.1"/>
    <property type="molecule type" value="Genomic_DNA"/>
</dbReference>
<comment type="caution">
    <text evidence="3">The sequence shown here is derived from an EMBL/GenBank/DDBJ whole genome shotgun (WGS) entry which is preliminary data.</text>
</comment>
<organism evidence="3 4">
    <name type="scientific">Microbacterium mangrovi</name>
    <dbReference type="NCBI Taxonomy" id="1348253"/>
    <lineage>
        <taxon>Bacteria</taxon>
        <taxon>Bacillati</taxon>
        <taxon>Actinomycetota</taxon>
        <taxon>Actinomycetes</taxon>
        <taxon>Micrococcales</taxon>
        <taxon>Microbacteriaceae</taxon>
        <taxon>Microbacterium</taxon>
    </lineage>
</organism>
<accession>A0A0B2A296</accession>
<dbReference type="InterPro" id="IPR050491">
    <property type="entry name" value="AmpC-like"/>
</dbReference>
<evidence type="ECO:0000313" key="4">
    <source>
        <dbReference type="Proteomes" id="UP000031030"/>
    </source>
</evidence>
<dbReference type="PANTHER" id="PTHR46825">
    <property type="entry name" value="D-ALANYL-D-ALANINE-CARBOXYPEPTIDASE/ENDOPEPTIDASE AMPH"/>
    <property type="match status" value="1"/>
</dbReference>
<dbReference type="SUPFAM" id="SSF56601">
    <property type="entry name" value="beta-lactamase/transpeptidase-like"/>
    <property type="match status" value="1"/>
</dbReference>
<protein>
    <recommendedName>
        <fullName evidence="2">Beta-lactamase-related domain-containing protein</fullName>
    </recommendedName>
</protein>
<dbReference type="Pfam" id="PF00144">
    <property type="entry name" value="Beta-lactamase"/>
    <property type="match status" value="1"/>
</dbReference>
<dbReference type="Proteomes" id="UP000031030">
    <property type="component" value="Unassembled WGS sequence"/>
</dbReference>
<feature type="chain" id="PRO_5038375060" description="Beta-lactamase-related domain-containing protein" evidence="1">
    <location>
        <begin position="16"/>
        <end position="416"/>
    </location>
</feature>
<proteinExistence type="predicted"/>
<evidence type="ECO:0000259" key="2">
    <source>
        <dbReference type="Pfam" id="PF00144"/>
    </source>
</evidence>
<sequence>MAVVASIAVAGVALAGCTGGVGGAAAAPQPVTTKSLPADVQKQLSGAVQAAMKATDSSGAIVTVTAPWAGTWTAGLGTTTPGGKTPVTTDMTFRAGQITRAMTCDALYRVAASGQIKLTDSIADYMDGISSLKDATLGDLCDSTSGIGSYGGQLYPQEVANPARQWSARELVSYGLGNASSAAPGTKYVPSDAGYLLLGLALEQATGETPAQILQNQVFRPLGLQHTTLPGDAAAPPVAGGSEALPGYAVQRSSNGALQCKAPTDVTTMSATYSSTDSGVVTDITDLSTYVRALATGALVSDKSRFQNALAVSPTSPVWFTAAGGALQAGSLIGQYGKSPGYLTAAFSEPVSGLTVAVVLNNSTATSTTALSLAWQLAAIASKAPASGSSTAPAAGLPWTADTYAAAVQANAVCRK</sequence>
<feature type="domain" description="Beta-lactamase-related" evidence="2">
    <location>
        <begin position="47"/>
        <end position="365"/>
    </location>
</feature>
<evidence type="ECO:0000256" key="1">
    <source>
        <dbReference type="SAM" id="SignalP"/>
    </source>
</evidence>
<name>A0A0B2A296_9MICO</name>
<dbReference type="STRING" id="1348253.LK09_17515"/>
<dbReference type="PANTHER" id="PTHR46825:SF7">
    <property type="entry name" value="D-ALANYL-D-ALANINE CARBOXYPEPTIDASE"/>
    <property type="match status" value="1"/>
</dbReference>
<dbReference type="InterPro" id="IPR001466">
    <property type="entry name" value="Beta-lactam-related"/>
</dbReference>
<dbReference type="Gene3D" id="3.40.710.10">
    <property type="entry name" value="DD-peptidase/beta-lactamase superfamily"/>
    <property type="match status" value="1"/>
</dbReference>
<feature type="signal peptide" evidence="1">
    <location>
        <begin position="1"/>
        <end position="15"/>
    </location>
</feature>
<keyword evidence="4" id="KW-1185">Reference proteome</keyword>
<dbReference type="InterPro" id="IPR012338">
    <property type="entry name" value="Beta-lactam/transpept-like"/>
</dbReference>
<evidence type="ECO:0000313" key="3">
    <source>
        <dbReference type="EMBL" id="KHK95919.1"/>
    </source>
</evidence>
<gene>
    <name evidence="3" type="ORF">LK09_17515</name>
</gene>
<reference evidence="3 4" key="1">
    <citation type="submission" date="2014-11" db="EMBL/GenBank/DDBJ databases">
        <title>Genome sequence of Microbacterium mangrovi MUSC 115(T).</title>
        <authorList>
            <person name="Lee L.-H."/>
        </authorList>
    </citation>
    <scope>NUCLEOTIDE SEQUENCE [LARGE SCALE GENOMIC DNA]</scope>
    <source>
        <strain evidence="3 4">MUSC 115</strain>
    </source>
</reference>
<dbReference type="AlphaFoldDB" id="A0A0B2A296"/>
<keyword evidence="1" id="KW-0732">Signal</keyword>